<accession>A0A931SD65</accession>
<sequence>MPTRIVALRIQSRTPDLATAIFARYSLNKTAAFPACAEASAGRRRISDFSRGDFSALPAGRLAACGGEMGSH</sequence>
<proteinExistence type="predicted"/>
<comment type="caution">
    <text evidence="1">The sequence shown here is derived from an EMBL/GenBank/DDBJ whole genome shotgun (WGS) entry which is preliminary data.</text>
</comment>
<dbReference type="EMBL" id="JACOZA010000054">
    <property type="protein sequence ID" value="MBI2096919.1"/>
    <property type="molecule type" value="Genomic_DNA"/>
</dbReference>
<name>A0A931SD65_9BACT</name>
<protein>
    <submittedName>
        <fullName evidence="1">Uncharacterized protein</fullName>
    </submittedName>
</protein>
<dbReference type="Proteomes" id="UP000724148">
    <property type="component" value="Unassembled WGS sequence"/>
</dbReference>
<organism evidence="1 2">
    <name type="scientific">Candidatus Sungiibacteriota bacterium</name>
    <dbReference type="NCBI Taxonomy" id="2750080"/>
    <lineage>
        <taxon>Bacteria</taxon>
        <taxon>Candidatus Sungiibacteriota</taxon>
    </lineage>
</organism>
<evidence type="ECO:0000313" key="2">
    <source>
        <dbReference type="Proteomes" id="UP000724148"/>
    </source>
</evidence>
<gene>
    <name evidence="1" type="ORF">HYT40_02065</name>
</gene>
<reference evidence="1" key="1">
    <citation type="submission" date="2020-07" db="EMBL/GenBank/DDBJ databases">
        <title>Huge and variable diversity of episymbiotic CPR bacteria and DPANN archaea in groundwater ecosystems.</title>
        <authorList>
            <person name="He C.Y."/>
            <person name="Keren R."/>
            <person name="Whittaker M."/>
            <person name="Farag I.F."/>
            <person name="Doudna J."/>
            <person name="Cate J.H.D."/>
            <person name="Banfield J.F."/>
        </authorList>
    </citation>
    <scope>NUCLEOTIDE SEQUENCE</scope>
    <source>
        <strain evidence="1">NC_groundwater_193_Ag_S-0.1um_51_7</strain>
    </source>
</reference>
<evidence type="ECO:0000313" key="1">
    <source>
        <dbReference type="EMBL" id="MBI2096919.1"/>
    </source>
</evidence>
<dbReference type="AlphaFoldDB" id="A0A931SD65"/>